<dbReference type="VEuPathDB" id="FungiDB:PABG_02942"/>
<feature type="transmembrane region" description="Helical" evidence="2">
    <location>
        <begin position="96"/>
        <end position="113"/>
    </location>
</feature>
<dbReference type="VEuPathDB" id="FungiDB:PADG_01459"/>
<comment type="caution">
    <text evidence="3">The sequence shown here is derived from an EMBL/GenBank/DDBJ whole genome shotgun (WGS) entry which is preliminary data.</text>
</comment>
<feature type="region of interest" description="Disordered" evidence="1">
    <location>
        <begin position="316"/>
        <end position="359"/>
    </location>
</feature>
<name>A0A1D2JHD2_PARBR</name>
<gene>
    <name evidence="3" type="ORF">ACO22_02922</name>
</gene>
<dbReference type="EMBL" id="LZYO01000095">
    <property type="protein sequence ID" value="ODH35399.1"/>
    <property type="molecule type" value="Genomic_DNA"/>
</dbReference>
<evidence type="ECO:0000313" key="3">
    <source>
        <dbReference type="EMBL" id="ODH35399.1"/>
    </source>
</evidence>
<feature type="transmembrane region" description="Helical" evidence="2">
    <location>
        <begin position="207"/>
        <end position="228"/>
    </location>
</feature>
<feature type="transmembrane region" description="Helical" evidence="2">
    <location>
        <begin position="45"/>
        <end position="63"/>
    </location>
</feature>
<dbReference type="PROSITE" id="PS51257">
    <property type="entry name" value="PROKAR_LIPOPROTEIN"/>
    <property type="match status" value="1"/>
</dbReference>
<proteinExistence type="predicted"/>
<reference evidence="3 4" key="1">
    <citation type="submission" date="2016-06" db="EMBL/GenBank/DDBJ databases">
        <authorList>
            <person name="Kjaerup R.B."/>
            <person name="Dalgaard T.S."/>
            <person name="Juul-Madsen H.R."/>
        </authorList>
    </citation>
    <scope>NUCLEOTIDE SEQUENCE [LARGE SCALE GENOMIC DNA]</scope>
    <source>
        <strain evidence="3 4">Pb300</strain>
    </source>
</reference>
<feature type="transmembrane region" description="Helical" evidence="2">
    <location>
        <begin position="70"/>
        <end position="90"/>
    </location>
</feature>
<dbReference type="OrthoDB" id="5420247at2759"/>
<evidence type="ECO:0000256" key="2">
    <source>
        <dbReference type="SAM" id="Phobius"/>
    </source>
</evidence>
<organism evidence="3 4">
    <name type="scientific">Paracoccidioides brasiliensis</name>
    <dbReference type="NCBI Taxonomy" id="121759"/>
    <lineage>
        <taxon>Eukaryota</taxon>
        <taxon>Fungi</taxon>
        <taxon>Dikarya</taxon>
        <taxon>Ascomycota</taxon>
        <taxon>Pezizomycotina</taxon>
        <taxon>Eurotiomycetes</taxon>
        <taxon>Eurotiomycetidae</taxon>
        <taxon>Onygenales</taxon>
        <taxon>Ajellomycetaceae</taxon>
        <taxon>Paracoccidioides</taxon>
    </lineage>
</organism>
<keyword evidence="2" id="KW-1133">Transmembrane helix</keyword>
<keyword evidence="2" id="KW-0812">Transmembrane</keyword>
<protein>
    <submittedName>
        <fullName evidence="3">Uncharacterized protein</fullName>
    </submittedName>
</protein>
<dbReference type="PANTHER" id="PTHR42029:SF3">
    <property type="entry name" value="AN04G07800"/>
    <property type="match status" value="1"/>
</dbReference>
<keyword evidence="2" id="KW-0472">Membrane</keyword>
<dbReference type="PANTHER" id="PTHR42029">
    <property type="entry name" value="AN04G07800"/>
    <property type="match status" value="1"/>
</dbReference>
<evidence type="ECO:0000256" key="1">
    <source>
        <dbReference type="SAM" id="MobiDB-lite"/>
    </source>
</evidence>
<sequence length="377" mass="43464">MGRPLTTLITWSSQVVVMSGCLPFTRRTDNLIRHDNQDALVLEGWAQGYMVGTLVFMVAITVANMRRRVLLHKLILAELILGMGHGTWLFVHKPVYGWYLSVTAVSLNISWSLHNVIAWMKNRPFLSKSMSRFYIGTVILAQPYWMLEIYANFTYFNQINELFEKTRPLESLFRDPWWIYTTCNLFWVIKSQYDFTLMELVRQSPRFGVMLAAMCLSIIFVIVDFLSVTHVFHNALPTGINPFWKVSLQHSPPRSMYANGVKKKAITNPISIRQLSFVFKCLCDIVILDDFKTALDRLRDYVLIKNGTVEQLVYPQQRLTPRTESPRGRYRSTRSPSAIRQPEAVAGGERRPSYSSQHVRECSCSESGNEAQFLEVV</sequence>
<accession>A0A1D2JHD2</accession>
<dbReference type="AlphaFoldDB" id="A0A1D2JHD2"/>
<evidence type="ECO:0000313" key="4">
    <source>
        <dbReference type="Proteomes" id="UP000242814"/>
    </source>
</evidence>
<dbReference type="Proteomes" id="UP000242814">
    <property type="component" value="Unassembled WGS sequence"/>
</dbReference>
<feature type="compositionally biased region" description="Basic and acidic residues" evidence="1">
    <location>
        <begin position="348"/>
        <end position="359"/>
    </location>
</feature>